<proteinExistence type="predicted"/>
<accession>A0A173ZEA1</accession>
<gene>
    <name evidence="5" type="primary">glcT</name>
    <name evidence="5" type="ORF">ERS852385_01256</name>
</gene>
<evidence type="ECO:0000256" key="2">
    <source>
        <dbReference type="ARBA" id="ARBA00023015"/>
    </source>
</evidence>
<dbReference type="PANTHER" id="PTHR30185">
    <property type="entry name" value="CRYPTIC BETA-GLUCOSIDE BGL OPERON ANTITERMINATOR"/>
    <property type="match status" value="1"/>
</dbReference>
<keyword evidence="3" id="KW-0804">Transcription</keyword>
<keyword evidence="1" id="KW-0677">Repeat</keyword>
<evidence type="ECO:0000256" key="3">
    <source>
        <dbReference type="ARBA" id="ARBA00023163"/>
    </source>
</evidence>
<evidence type="ECO:0000256" key="1">
    <source>
        <dbReference type="ARBA" id="ARBA00022737"/>
    </source>
</evidence>
<dbReference type="PANTHER" id="PTHR30185:SF18">
    <property type="entry name" value="TRANSCRIPTIONAL REGULATOR MTLR"/>
    <property type="match status" value="1"/>
</dbReference>
<dbReference type="Pfam" id="PF00874">
    <property type="entry name" value="PRD"/>
    <property type="match status" value="2"/>
</dbReference>
<dbReference type="STRING" id="187979.ERS852385_01256"/>
<dbReference type="SMART" id="SM01061">
    <property type="entry name" value="CAT_RBD"/>
    <property type="match status" value="1"/>
</dbReference>
<organism evidence="5 6">
    <name type="scientific">Mitsuokella jalaludinii</name>
    <dbReference type="NCBI Taxonomy" id="187979"/>
    <lineage>
        <taxon>Bacteria</taxon>
        <taxon>Bacillati</taxon>
        <taxon>Bacillota</taxon>
        <taxon>Negativicutes</taxon>
        <taxon>Selenomonadales</taxon>
        <taxon>Selenomonadaceae</taxon>
        <taxon>Mitsuokella</taxon>
    </lineage>
</organism>
<evidence type="ECO:0000313" key="5">
    <source>
        <dbReference type="EMBL" id="CUN74571.1"/>
    </source>
</evidence>
<dbReference type="PROSITE" id="PS51372">
    <property type="entry name" value="PRD_2"/>
    <property type="match status" value="2"/>
</dbReference>
<dbReference type="GO" id="GO:0003723">
    <property type="term" value="F:RNA binding"/>
    <property type="evidence" value="ECO:0007669"/>
    <property type="project" value="InterPro"/>
</dbReference>
<protein>
    <submittedName>
        <fullName evidence="5">RNA-binding antitermination protein GlcT</fullName>
    </submittedName>
</protein>
<dbReference type="InterPro" id="IPR004341">
    <property type="entry name" value="CAT_RNA-bd_dom"/>
</dbReference>
<dbReference type="GO" id="GO:0006355">
    <property type="term" value="P:regulation of DNA-templated transcription"/>
    <property type="evidence" value="ECO:0007669"/>
    <property type="project" value="InterPro"/>
</dbReference>
<dbReference type="SUPFAM" id="SSF50151">
    <property type="entry name" value="SacY-like RNA-binding domain"/>
    <property type="match status" value="1"/>
</dbReference>
<keyword evidence="6" id="KW-1185">Reference proteome</keyword>
<reference evidence="5 6" key="1">
    <citation type="submission" date="2015-09" db="EMBL/GenBank/DDBJ databases">
        <authorList>
            <consortium name="Pathogen Informatics"/>
        </authorList>
    </citation>
    <scope>NUCLEOTIDE SEQUENCE [LARGE SCALE GENOMIC DNA]</scope>
    <source>
        <strain evidence="5 6">2789STDY5608828</strain>
    </source>
</reference>
<dbReference type="Pfam" id="PF03123">
    <property type="entry name" value="CAT_RBD"/>
    <property type="match status" value="1"/>
</dbReference>
<dbReference type="OrthoDB" id="3175596at2"/>
<dbReference type="InterPro" id="IPR036650">
    <property type="entry name" value="CAT_RNA-bd_dom_sf"/>
</dbReference>
<evidence type="ECO:0000313" key="6">
    <source>
        <dbReference type="Proteomes" id="UP000095546"/>
    </source>
</evidence>
<dbReference type="AlphaFoldDB" id="A0A173ZEA1"/>
<sequence length="270" mass="30128">MFRVIKPLNNNGLLALTEEGKEVILLGKGIGFGKKSGERLGLLPQAKVYHLITDGESSALQRVNGIDAHAVEFAARVLDEARKSFPDIADDILLPMADHIAMALERCRRGIRLPNPLQHDIMAMFPDEYRIAEQGIRAIEREDGVHLPPEEAGYLSLHIHAGISEQNAGDSLTNIRLAAECIAELEAELGLTLRRTELKYTRLVSHICYMILRIRAQEVVPIQMDDYVRKMYPKAYALAEKLSVSLSRKLRLPVAAAETTLLAIHIQRVL</sequence>
<dbReference type="InterPro" id="IPR036634">
    <property type="entry name" value="PRD_sf"/>
</dbReference>
<dbReference type="SUPFAM" id="SSF63520">
    <property type="entry name" value="PTS-regulatory domain, PRD"/>
    <property type="match status" value="2"/>
</dbReference>
<dbReference type="eggNOG" id="COG3711">
    <property type="taxonomic scope" value="Bacteria"/>
</dbReference>
<dbReference type="InterPro" id="IPR050661">
    <property type="entry name" value="BglG_antiterminators"/>
</dbReference>
<dbReference type="InterPro" id="IPR011608">
    <property type="entry name" value="PRD"/>
</dbReference>
<dbReference type="Gene3D" id="1.10.1790.10">
    <property type="entry name" value="PRD domain"/>
    <property type="match status" value="2"/>
</dbReference>
<name>A0A173ZEA1_9FIRM</name>
<dbReference type="EMBL" id="CYYU01000007">
    <property type="protein sequence ID" value="CUN74571.1"/>
    <property type="molecule type" value="Genomic_DNA"/>
</dbReference>
<feature type="domain" description="PRD" evidence="4">
    <location>
        <begin position="170"/>
        <end position="270"/>
    </location>
</feature>
<dbReference type="Gene3D" id="2.30.24.10">
    <property type="entry name" value="CAT RNA-binding domain"/>
    <property type="match status" value="1"/>
</dbReference>
<dbReference type="RefSeq" id="WP_055161512.1">
    <property type="nucleotide sequence ID" value="NZ_CABIWZ010000007.1"/>
</dbReference>
<dbReference type="Proteomes" id="UP000095546">
    <property type="component" value="Unassembled WGS sequence"/>
</dbReference>
<feature type="domain" description="PRD" evidence="4">
    <location>
        <begin position="65"/>
        <end position="169"/>
    </location>
</feature>
<evidence type="ECO:0000259" key="4">
    <source>
        <dbReference type="PROSITE" id="PS51372"/>
    </source>
</evidence>
<keyword evidence="2" id="KW-0805">Transcription regulation</keyword>